<dbReference type="PANTHER" id="PTHR10454:SF232">
    <property type="entry name" value="AT03047P-RELATED"/>
    <property type="match status" value="1"/>
</dbReference>
<dbReference type="InterPro" id="IPR011600">
    <property type="entry name" value="Pept_C14_caspase"/>
</dbReference>
<dbReference type="GO" id="GO:0005737">
    <property type="term" value="C:cytoplasm"/>
    <property type="evidence" value="ECO:0007669"/>
    <property type="project" value="TreeGrafter"/>
</dbReference>
<sequence>MLFTVPTGLSALEIERRQLYRGRKPQTVQSSFSIWRDCRTLHPPCNHVQVPEEEIRSLVSRTFYGSKQVQGPVGITDSERENQKMGDRGPYRNDSDYYMRHSGGRGYAVFFGFSDFIDPGIQERKFVDDEIRMMKETYEALGFQQDKIKIFKNLTTRRMKKEIKALQQADHKDVDCILITVSSHGGSEGFATFDSHYYLFDFISEFSGRKIPSLNGKPKIFLFQCCRGDSWDTGTVFYEMCPKAKYPQGEGDIADSGHASYTLPITADLLIALSTTKGFLSFHSGCTPFFKYLREVVEEKEDLEKEDFSSMIVTAFRKLAVKYEAWNETVLEIRYKKLMPSLTTTLTRKLYFRSK</sequence>
<dbReference type="EMBL" id="GDHC01020475">
    <property type="protein sequence ID" value="JAP98153.1"/>
    <property type="molecule type" value="Transcribed_RNA"/>
</dbReference>
<protein>
    <submittedName>
        <fullName evidence="6">Caspase</fullName>
    </submittedName>
</protein>
<dbReference type="PROSITE" id="PS50207">
    <property type="entry name" value="CASPASE_P10"/>
    <property type="match status" value="1"/>
</dbReference>
<name>A0A146KNR9_LYGHE</name>
<dbReference type="PRINTS" id="PR00376">
    <property type="entry name" value="IL1BCENZYME"/>
</dbReference>
<dbReference type="PANTHER" id="PTHR10454">
    <property type="entry name" value="CASPASE"/>
    <property type="match status" value="1"/>
</dbReference>
<feature type="domain" description="Caspase family p20" evidence="5">
    <location>
        <begin position="104"/>
        <end position="230"/>
    </location>
</feature>
<accession>A0A146KNR9</accession>
<dbReference type="GO" id="GO:0006915">
    <property type="term" value="P:apoptotic process"/>
    <property type="evidence" value="ECO:0007669"/>
    <property type="project" value="TreeGrafter"/>
</dbReference>
<dbReference type="InterPro" id="IPR001309">
    <property type="entry name" value="Pept_C14_p20"/>
</dbReference>
<gene>
    <name evidence="6" type="primary">Ice_0</name>
    <name evidence="6" type="ORF">g.42044</name>
</gene>
<dbReference type="InterPro" id="IPR015917">
    <property type="entry name" value="Pept_C14A"/>
</dbReference>
<evidence type="ECO:0000313" key="6">
    <source>
        <dbReference type="EMBL" id="JAP98153.1"/>
    </source>
</evidence>
<dbReference type="GO" id="GO:0004197">
    <property type="term" value="F:cysteine-type endopeptidase activity"/>
    <property type="evidence" value="ECO:0007669"/>
    <property type="project" value="InterPro"/>
</dbReference>
<dbReference type="Pfam" id="PF00656">
    <property type="entry name" value="Peptidase_C14"/>
    <property type="match status" value="1"/>
</dbReference>
<feature type="domain" description="Caspase family p10" evidence="4">
    <location>
        <begin position="259"/>
        <end position="354"/>
    </location>
</feature>
<dbReference type="PROSITE" id="PS50208">
    <property type="entry name" value="CASPASE_P20"/>
    <property type="match status" value="1"/>
</dbReference>
<dbReference type="SUPFAM" id="SSF52129">
    <property type="entry name" value="Caspase-like"/>
    <property type="match status" value="1"/>
</dbReference>
<dbReference type="Gene3D" id="3.40.50.1460">
    <property type="match status" value="1"/>
</dbReference>
<dbReference type="SMART" id="SM00115">
    <property type="entry name" value="CASc"/>
    <property type="match status" value="1"/>
</dbReference>
<feature type="compositionally biased region" description="Basic and acidic residues" evidence="3">
    <location>
        <begin position="77"/>
        <end position="93"/>
    </location>
</feature>
<dbReference type="AlphaFoldDB" id="A0A146KNR9"/>
<evidence type="ECO:0000259" key="4">
    <source>
        <dbReference type="PROSITE" id="PS50207"/>
    </source>
</evidence>
<evidence type="ECO:0000259" key="5">
    <source>
        <dbReference type="PROSITE" id="PS50208"/>
    </source>
</evidence>
<organism evidence="6">
    <name type="scientific">Lygus hesperus</name>
    <name type="common">Western plant bug</name>
    <dbReference type="NCBI Taxonomy" id="30085"/>
    <lineage>
        <taxon>Eukaryota</taxon>
        <taxon>Metazoa</taxon>
        <taxon>Ecdysozoa</taxon>
        <taxon>Arthropoda</taxon>
        <taxon>Hexapoda</taxon>
        <taxon>Insecta</taxon>
        <taxon>Pterygota</taxon>
        <taxon>Neoptera</taxon>
        <taxon>Paraneoptera</taxon>
        <taxon>Hemiptera</taxon>
        <taxon>Heteroptera</taxon>
        <taxon>Panheteroptera</taxon>
        <taxon>Cimicomorpha</taxon>
        <taxon>Miridae</taxon>
        <taxon>Mirini</taxon>
        <taxon>Lygus</taxon>
    </lineage>
</organism>
<dbReference type="InterPro" id="IPR029030">
    <property type="entry name" value="Caspase-like_dom_sf"/>
</dbReference>
<proteinExistence type="inferred from homology"/>
<reference evidence="6" key="1">
    <citation type="journal article" date="2016" name="Gigascience">
        <title>De novo construction of an expanded transcriptome assembly for the western tarnished plant bug, Lygus hesperus.</title>
        <authorList>
            <person name="Tassone E.E."/>
            <person name="Geib S.M."/>
            <person name="Hall B."/>
            <person name="Fabrick J.A."/>
            <person name="Brent C.S."/>
            <person name="Hull J.J."/>
        </authorList>
    </citation>
    <scope>NUCLEOTIDE SEQUENCE</scope>
</reference>
<dbReference type="GO" id="GO:0043525">
    <property type="term" value="P:positive regulation of neuron apoptotic process"/>
    <property type="evidence" value="ECO:0007669"/>
    <property type="project" value="TreeGrafter"/>
</dbReference>
<evidence type="ECO:0000256" key="1">
    <source>
        <dbReference type="ARBA" id="ARBA00010134"/>
    </source>
</evidence>
<feature type="region of interest" description="Disordered" evidence="3">
    <location>
        <begin position="70"/>
        <end position="93"/>
    </location>
</feature>
<comment type="similarity">
    <text evidence="1 2">Belongs to the peptidase C14A family.</text>
</comment>
<dbReference type="InterPro" id="IPR002398">
    <property type="entry name" value="Pept_C14"/>
</dbReference>
<dbReference type="InterPro" id="IPR002138">
    <property type="entry name" value="Pept_C14_p10"/>
</dbReference>
<evidence type="ECO:0000256" key="3">
    <source>
        <dbReference type="SAM" id="MobiDB-lite"/>
    </source>
</evidence>
<dbReference type="GO" id="GO:0006508">
    <property type="term" value="P:proteolysis"/>
    <property type="evidence" value="ECO:0007669"/>
    <property type="project" value="InterPro"/>
</dbReference>
<evidence type="ECO:0000256" key="2">
    <source>
        <dbReference type="RuleBase" id="RU003971"/>
    </source>
</evidence>